<feature type="region of interest" description="Disordered" evidence="3">
    <location>
        <begin position="269"/>
        <end position="296"/>
    </location>
</feature>
<dbReference type="GO" id="GO:0001784">
    <property type="term" value="F:phosphotyrosine residue binding"/>
    <property type="evidence" value="ECO:0007669"/>
    <property type="project" value="TreeGrafter"/>
</dbReference>
<evidence type="ECO:0000259" key="4">
    <source>
        <dbReference type="PROSITE" id="PS50001"/>
    </source>
</evidence>
<protein>
    <submittedName>
        <fullName evidence="6">SH2 domain-containing protein</fullName>
    </submittedName>
</protein>
<dbReference type="PRINTS" id="PR00401">
    <property type="entry name" value="SH2DOMAIN"/>
</dbReference>
<sequence length="443" mass="49894">MNPNNPTTNKQLIDELTSKFNNVAAYDQKQKSSNNRPACGVKARNLKNSNKFLVSFVNFDKKTAATTTGSAVDDFPRCSSTDPSSEAVEYDAPWAESKFSTNLTDANCQLSCKSLGSQGSGTDDSGIYEPPWDGNLLQKLAQNSSNQIQPQQQNRSFFDICNEKAIVLQKSSHSSSRSSSTKSSESQQLESCQISRNLLVGKLCDETLKLQQHSFSSSKRTLINIPLIRSMSNCSSPKSINLRPSNVIEEVYDLPWEFSCNKRDAEEKRDALSRSNSTNQYPIGRTTRLSNGSNRSSKECSTTCRKHGKFIEIVELSSLSDWINAETSLEDEDWYHGNINRQEAESRLRNCSNGSYLVRCCEISDDRYQQELQQQRPQYALSLKSPQGYLHMKIQLNLKKKWILGYYSYPFDSISNMISYYTINKLPVKGADHICLLEPVAKS</sequence>
<evidence type="ECO:0000256" key="2">
    <source>
        <dbReference type="PROSITE-ProRule" id="PRU00191"/>
    </source>
</evidence>
<dbReference type="InterPro" id="IPR051846">
    <property type="entry name" value="SH2_domain_adapters"/>
</dbReference>
<proteinExistence type="predicted"/>
<dbReference type="PANTHER" id="PTHR15127:SF32">
    <property type="entry name" value="HEAVYWEIGHT, ISOFORM A"/>
    <property type="match status" value="1"/>
</dbReference>
<dbReference type="InterPro" id="IPR036860">
    <property type="entry name" value="SH2_dom_sf"/>
</dbReference>
<dbReference type="WBParaSite" id="nRc.2.0.1.t16484-RA">
    <property type="protein sequence ID" value="nRc.2.0.1.t16484-RA"/>
    <property type="gene ID" value="nRc.2.0.1.g16484"/>
</dbReference>
<keyword evidence="5" id="KW-1185">Reference proteome</keyword>
<dbReference type="SMART" id="SM00252">
    <property type="entry name" value="SH2"/>
    <property type="match status" value="1"/>
</dbReference>
<evidence type="ECO:0000313" key="6">
    <source>
        <dbReference type="WBParaSite" id="nRc.2.0.1.t16484-RA"/>
    </source>
</evidence>
<keyword evidence="1 2" id="KW-0727">SH2 domain</keyword>
<name>A0A915ISY9_ROMCU</name>
<dbReference type="InterPro" id="IPR000980">
    <property type="entry name" value="SH2"/>
</dbReference>
<dbReference type="SUPFAM" id="SSF55550">
    <property type="entry name" value="SH2 domain"/>
    <property type="match status" value="1"/>
</dbReference>
<dbReference type="Gene3D" id="3.30.505.10">
    <property type="entry name" value="SH2 domain"/>
    <property type="match status" value="1"/>
</dbReference>
<dbReference type="PROSITE" id="PS50001">
    <property type="entry name" value="SH2"/>
    <property type="match status" value="1"/>
</dbReference>
<feature type="domain" description="SH2" evidence="4">
    <location>
        <begin position="334"/>
        <end position="440"/>
    </location>
</feature>
<reference evidence="6" key="1">
    <citation type="submission" date="2022-11" db="UniProtKB">
        <authorList>
            <consortium name="WormBaseParasite"/>
        </authorList>
    </citation>
    <scope>IDENTIFICATION</scope>
</reference>
<organism evidence="5 6">
    <name type="scientific">Romanomermis culicivorax</name>
    <name type="common">Nematode worm</name>
    <dbReference type="NCBI Taxonomy" id="13658"/>
    <lineage>
        <taxon>Eukaryota</taxon>
        <taxon>Metazoa</taxon>
        <taxon>Ecdysozoa</taxon>
        <taxon>Nematoda</taxon>
        <taxon>Enoplea</taxon>
        <taxon>Dorylaimia</taxon>
        <taxon>Mermithida</taxon>
        <taxon>Mermithoidea</taxon>
        <taxon>Mermithidae</taxon>
        <taxon>Romanomermis</taxon>
    </lineage>
</organism>
<evidence type="ECO:0000313" key="5">
    <source>
        <dbReference type="Proteomes" id="UP000887565"/>
    </source>
</evidence>
<dbReference type="PANTHER" id="PTHR15127">
    <property type="entry name" value="HEAVYWEIGHT, ISOFORM A"/>
    <property type="match status" value="1"/>
</dbReference>
<accession>A0A915ISY9</accession>
<dbReference type="Proteomes" id="UP000887565">
    <property type="component" value="Unplaced"/>
</dbReference>
<evidence type="ECO:0000256" key="1">
    <source>
        <dbReference type="ARBA" id="ARBA00022999"/>
    </source>
</evidence>
<feature type="compositionally biased region" description="Polar residues" evidence="3">
    <location>
        <begin position="273"/>
        <end position="296"/>
    </location>
</feature>
<dbReference type="AlphaFoldDB" id="A0A915ISY9"/>
<evidence type="ECO:0000256" key="3">
    <source>
        <dbReference type="SAM" id="MobiDB-lite"/>
    </source>
</evidence>
<dbReference type="Pfam" id="PF00017">
    <property type="entry name" value="SH2"/>
    <property type="match status" value="1"/>
</dbReference>